<proteinExistence type="predicted"/>
<evidence type="ECO:0000259" key="2">
    <source>
        <dbReference type="Pfam" id="PF09990"/>
    </source>
</evidence>
<feature type="transmembrane region" description="Helical" evidence="1">
    <location>
        <begin position="41"/>
        <end position="66"/>
    </location>
</feature>
<keyword evidence="1" id="KW-0812">Transmembrane</keyword>
<organism evidence="3 4">
    <name type="scientific">Kitasatospora acidiphila</name>
    <dbReference type="NCBI Taxonomy" id="2567942"/>
    <lineage>
        <taxon>Bacteria</taxon>
        <taxon>Bacillati</taxon>
        <taxon>Actinomycetota</taxon>
        <taxon>Actinomycetes</taxon>
        <taxon>Kitasatosporales</taxon>
        <taxon>Streptomycetaceae</taxon>
        <taxon>Kitasatospora</taxon>
    </lineage>
</organism>
<evidence type="ECO:0000313" key="3">
    <source>
        <dbReference type="EMBL" id="TQF03489.1"/>
    </source>
</evidence>
<keyword evidence="4" id="KW-1185">Reference proteome</keyword>
<evidence type="ECO:0000313" key="4">
    <source>
        <dbReference type="Proteomes" id="UP000319103"/>
    </source>
</evidence>
<dbReference type="OrthoDB" id="147178at2"/>
<sequence length="173" mass="18226">MYSKVTLAGHPIHPMLVAYPVAAYTGTLVGFAVYASNGQQFWLNFAIAMNIAGVGGALLAALPGFADLWLGVPRKSSAMAIGRVHGGLNVLALALFGISLGLYANHWNGPPRSATPGLALASAGVFCTIGAGYLGWTLVQDFHIGVQLTRDQARDEATVQHLRPLRIHHDKAA</sequence>
<feature type="transmembrane region" description="Helical" evidence="1">
    <location>
        <begin position="12"/>
        <end position="34"/>
    </location>
</feature>
<dbReference type="EMBL" id="VIGB01000003">
    <property type="protein sequence ID" value="TQF03489.1"/>
    <property type="molecule type" value="Genomic_DNA"/>
</dbReference>
<dbReference type="InterPro" id="IPR019251">
    <property type="entry name" value="DUF2231_TM"/>
</dbReference>
<reference evidence="3 4" key="1">
    <citation type="submission" date="2019-06" db="EMBL/GenBank/DDBJ databases">
        <title>Description of Kitasatospora acidophila sp. nov. isolated from pine grove soil, and reclassification of Streptomyces novaecaesareae to Kitasatospora novaeceasareae comb. nov.</title>
        <authorList>
            <person name="Kim M.J."/>
        </authorList>
    </citation>
    <scope>NUCLEOTIDE SEQUENCE [LARGE SCALE GENOMIC DNA]</scope>
    <source>
        <strain evidence="3 4">MMS16-CNU292</strain>
    </source>
</reference>
<dbReference type="Proteomes" id="UP000319103">
    <property type="component" value="Unassembled WGS sequence"/>
</dbReference>
<name>A0A540W383_9ACTN</name>
<dbReference type="AlphaFoldDB" id="A0A540W383"/>
<feature type="transmembrane region" description="Helical" evidence="1">
    <location>
        <begin position="86"/>
        <end position="105"/>
    </location>
</feature>
<keyword evidence="1" id="KW-1133">Transmembrane helix</keyword>
<accession>A0A540W383</accession>
<comment type="caution">
    <text evidence="3">The sequence shown here is derived from an EMBL/GenBank/DDBJ whole genome shotgun (WGS) entry which is preliminary data.</text>
</comment>
<protein>
    <submittedName>
        <fullName evidence="3">DUF2231 domain-containing protein</fullName>
    </submittedName>
</protein>
<gene>
    <name evidence="3" type="ORF">E6W39_16185</name>
</gene>
<keyword evidence="1" id="KW-0472">Membrane</keyword>
<evidence type="ECO:0000256" key="1">
    <source>
        <dbReference type="SAM" id="Phobius"/>
    </source>
</evidence>
<feature type="domain" description="DUF2231" evidence="2">
    <location>
        <begin position="9"/>
        <end position="147"/>
    </location>
</feature>
<dbReference type="Pfam" id="PF09990">
    <property type="entry name" value="DUF2231"/>
    <property type="match status" value="1"/>
</dbReference>
<feature type="transmembrane region" description="Helical" evidence="1">
    <location>
        <begin position="117"/>
        <end position="136"/>
    </location>
</feature>
<dbReference type="RefSeq" id="WP_141634122.1">
    <property type="nucleotide sequence ID" value="NZ_VIGB01000003.1"/>
</dbReference>